<dbReference type="EMBL" id="ABCS01000035">
    <property type="protein sequence ID" value="EDM78098.1"/>
    <property type="molecule type" value="Genomic_DNA"/>
</dbReference>
<evidence type="ECO:0008006" key="3">
    <source>
        <dbReference type="Google" id="ProtNLM"/>
    </source>
</evidence>
<dbReference type="STRING" id="391625.PPSIR1_34312"/>
<gene>
    <name evidence="1" type="ORF">PPSIR1_34312</name>
</gene>
<name>A6G7M0_9BACT</name>
<dbReference type="OrthoDB" id="5510614at2"/>
<evidence type="ECO:0000313" key="1">
    <source>
        <dbReference type="EMBL" id="EDM78098.1"/>
    </source>
</evidence>
<reference evidence="1 2" key="1">
    <citation type="submission" date="2007-06" db="EMBL/GenBank/DDBJ databases">
        <authorList>
            <person name="Shimkets L."/>
            <person name="Ferriera S."/>
            <person name="Johnson J."/>
            <person name="Kravitz S."/>
            <person name="Beeson K."/>
            <person name="Sutton G."/>
            <person name="Rogers Y.-H."/>
            <person name="Friedman R."/>
            <person name="Frazier M."/>
            <person name="Venter J.C."/>
        </authorList>
    </citation>
    <scope>NUCLEOTIDE SEQUENCE [LARGE SCALE GENOMIC DNA]</scope>
    <source>
        <strain evidence="1 2">SIR-1</strain>
    </source>
</reference>
<accession>A6G7M0</accession>
<proteinExistence type="predicted"/>
<dbReference type="Proteomes" id="UP000005801">
    <property type="component" value="Unassembled WGS sequence"/>
</dbReference>
<dbReference type="RefSeq" id="WP_006972715.1">
    <property type="nucleotide sequence ID" value="NZ_ABCS01000035.1"/>
</dbReference>
<keyword evidence="2" id="KW-1185">Reference proteome</keyword>
<protein>
    <recommendedName>
        <fullName evidence="3">4-vinyl reductase 4VR domain-containing protein</fullName>
    </recommendedName>
</protein>
<evidence type="ECO:0000313" key="2">
    <source>
        <dbReference type="Proteomes" id="UP000005801"/>
    </source>
</evidence>
<comment type="caution">
    <text evidence="1">The sequence shown here is derived from an EMBL/GenBank/DDBJ whole genome shotgun (WGS) entry which is preliminary data.</text>
</comment>
<organism evidence="1 2">
    <name type="scientific">Plesiocystis pacifica SIR-1</name>
    <dbReference type="NCBI Taxonomy" id="391625"/>
    <lineage>
        <taxon>Bacteria</taxon>
        <taxon>Pseudomonadati</taxon>
        <taxon>Myxococcota</taxon>
        <taxon>Polyangia</taxon>
        <taxon>Nannocystales</taxon>
        <taxon>Nannocystaceae</taxon>
        <taxon>Plesiocystis</taxon>
    </lineage>
</organism>
<sequence length="198" mass="21527">MYAPGESPFHARGATYLGIGAYAKERVPGGMEAVAAALPEGAHRAFVTQSFKPKEWYGALPLRPITEILAKLEGQAWERSVSAHAEQLAHADVGLFGRMRLRSRRSERVVERLVQVAFENFDFGEAEILEQGASDAKIVFHGVPQPLGSWFLAMSRGYASALLSGSGASEPEVEGRMIPKGAREGVALVDVSFRVSWK</sequence>
<dbReference type="AlphaFoldDB" id="A6G7M0"/>